<dbReference type="SUPFAM" id="SSF103473">
    <property type="entry name" value="MFS general substrate transporter"/>
    <property type="match status" value="1"/>
</dbReference>
<feature type="transmembrane region" description="Helical" evidence="6">
    <location>
        <begin position="213"/>
        <end position="235"/>
    </location>
</feature>
<name>A0A448YLN9_BRENA</name>
<feature type="transmembrane region" description="Helical" evidence="6">
    <location>
        <begin position="117"/>
        <end position="139"/>
    </location>
</feature>
<dbReference type="PANTHER" id="PTHR23294">
    <property type="entry name" value="ET TRANSLATION PRODUCT-RELATED"/>
    <property type="match status" value="1"/>
</dbReference>
<dbReference type="Proteomes" id="UP000290900">
    <property type="component" value="Unassembled WGS sequence"/>
</dbReference>
<dbReference type="GO" id="GO:0016020">
    <property type="term" value="C:membrane"/>
    <property type="evidence" value="ECO:0007669"/>
    <property type="project" value="UniProtKB-SubCell"/>
</dbReference>
<reference evidence="7 8" key="1">
    <citation type="submission" date="2018-12" db="EMBL/GenBank/DDBJ databases">
        <authorList>
            <person name="Tiukova I."/>
            <person name="Dainat J."/>
        </authorList>
    </citation>
    <scope>NUCLEOTIDE SEQUENCE [LARGE SCALE GENOMIC DNA]</scope>
</reference>
<evidence type="ECO:0000313" key="7">
    <source>
        <dbReference type="EMBL" id="VEU21854.1"/>
    </source>
</evidence>
<evidence type="ECO:0000256" key="4">
    <source>
        <dbReference type="ARBA" id="ARBA00023136"/>
    </source>
</evidence>
<feature type="transmembrane region" description="Helical" evidence="6">
    <location>
        <begin position="413"/>
        <end position="434"/>
    </location>
</feature>
<feature type="transmembrane region" description="Helical" evidence="6">
    <location>
        <begin position="446"/>
        <end position="464"/>
    </location>
</feature>
<protein>
    <submittedName>
        <fullName evidence="7">DEKNAAC102829</fullName>
    </submittedName>
</protein>
<feature type="transmembrane region" description="Helical" evidence="6">
    <location>
        <begin position="91"/>
        <end position="110"/>
    </location>
</feature>
<dbReference type="STRING" id="13370.A0A448YLN9"/>
<evidence type="ECO:0000313" key="8">
    <source>
        <dbReference type="Proteomes" id="UP000290900"/>
    </source>
</evidence>
<feature type="transmembrane region" description="Helical" evidence="6">
    <location>
        <begin position="336"/>
        <end position="356"/>
    </location>
</feature>
<keyword evidence="2 6" id="KW-0812">Transmembrane</keyword>
<feature type="transmembrane region" description="Helical" evidence="6">
    <location>
        <begin position="50"/>
        <end position="71"/>
    </location>
</feature>
<keyword evidence="8" id="KW-1185">Reference proteome</keyword>
<dbReference type="OrthoDB" id="196103at2759"/>
<evidence type="ECO:0000256" key="2">
    <source>
        <dbReference type="ARBA" id="ARBA00022692"/>
    </source>
</evidence>
<feature type="transmembrane region" description="Helical" evidence="6">
    <location>
        <begin position="269"/>
        <end position="287"/>
    </location>
</feature>
<evidence type="ECO:0000256" key="1">
    <source>
        <dbReference type="ARBA" id="ARBA00004141"/>
    </source>
</evidence>
<keyword evidence="4 6" id="KW-0472">Membrane</keyword>
<sequence length="505" mass="56447">MSAEESDIKTPIGNDDDPSSESLHVTNTIDSAEDPTKWYNRRAFGKLQPYSSGLSQVIMVSFVCFMCPGMFNALSGMGGAGLSSASLADKANIALYSTFATVGFFSGTIVNTVGVRYALAFGGSGYSIYIAAFLCYKHTANEGFIVFSGAWLGITAATLWAATSTCNLSYPTEDRKGTYMFIFWAIFNLGGVIGSLIPLGQNMHNNSGTVSDGTYVAFLILTVIGFTLSLFLLPVRKVRRTDGTKVIYQKHPTFWSEMKELCRLLIQEPWIMFLFPLFFSSNWFYTYEQSDFNTTNFTARTRALNSLLFWLMQMIGSYIIGYIDDYKKLSRKARGMAGWTFVFVMTHIIWGLGFLWDKHHFRSDVITDPIDFKQGHRYIGPMFLYMFYGFYDSIYQCYAYWVMGAITNSARKAAIYAGYYKGLQSAGAVIAWALDNDKKSYRAMYASTWGLLAGSLVIAFPILYKKIQETTTIEQDLKDTDETLEEIVGGKKLEAKGSSTGVEVA</sequence>
<dbReference type="EMBL" id="CAACVR010000013">
    <property type="protein sequence ID" value="VEU21854.1"/>
    <property type="molecule type" value="Genomic_DNA"/>
</dbReference>
<feature type="transmembrane region" description="Helical" evidence="6">
    <location>
        <begin position="181"/>
        <end position="201"/>
    </location>
</feature>
<accession>A0A448YLN9</accession>
<dbReference type="PANTHER" id="PTHR23294:SF59">
    <property type="entry name" value="UNC93-LIKE PROTEIN C922.05C"/>
    <property type="match status" value="1"/>
</dbReference>
<organism evidence="7 8">
    <name type="scientific">Brettanomyces naardenensis</name>
    <name type="common">Yeast</name>
    <dbReference type="NCBI Taxonomy" id="13370"/>
    <lineage>
        <taxon>Eukaryota</taxon>
        <taxon>Fungi</taxon>
        <taxon>Dikarya</taxon>
        <taxon>Ascomycota</taxon>
        <taxon>Saccharomycotina</taxon>
        <taxon>Pichiomycetes</taxon>
        <taxon>Pichiales</taxon>
        <taxon>Pichiaceae</taxon>
        <taxon>Brettanomyces</taxon>
    </lineage>
</organism>
<evidence type="ECO:0000256" key="5">
    <source>
        <dbReference type="SAM" id="MobiDB-lite"/>
    </source>
</evidence>
<feature type="transmembrane region" description="Helical" evidence="6">
    <location>
        <begin position="382"/>
        <end position="401"/>
    </location>
</feature>
<proteinExistence type="predicted"/>
<evidence type="ECO:0000256" key="3">
    <source>
        <dbReference type="ARBA" id="ARBA00022989"/>
    </source>
</evidence>
<keyword evidence="3 6" id="KW-1133">Transmembrane helix</keyword>
<dbReference type="AlphaFoldDB" id="A0A448YLN9"/>
<feature type="transmembrane region" description="Helical" evidence="6">
    <location>
        <begin position="145"/>
        <end position="169"/>
    </location>
</feature>
<dbReference type="Pfam" id="PF05978">
    <property type="entry name" value="UNC-93"/>
    <property type="match status" value="1"/>
</dbReference>
<evidence type="ECO:0000256" key="6">
    <source>
        <dbReference type="SAM" id="Phobius"/>
    </source>
</evidence>
<dbReference type="InParanoid" id="A0A448YLN9"/>
<feature type="transmembrane region" description="Helical" evidence="6">
    <location>
        <begin position="307"/>
        <end position="324"/>
    </location>
</feature>
<dbReference type="Gene3D" id="1.20.1250.20">
    <property type="entry name" value="MFS general substrate transporter like domains"/>
    <property type="match status" value="2"/>
</dbReference>
<dbReference type="InterPro" id="IPR036259">
    <property type="entry name" value="MFS_trans_sf"/>
</dbReference>
<comment type="subcellular location">
    <subcellularLocation>
        <location evidence="1">Membrane</location>
        <topology evidence="1">Multi-pass membrane protein</topology>
    </subcellularLocation>
</comment>
<dbReference type="InterPro" id="IPR010291">
    <property type="entry name" value="Ion_channel_UNC-93"/>
</dbReference>
<gene>
    <name evidence="7" type="ORF">BRENAR_LOCUS2586</name>
</gene>
<dbReference type="InterPro" id="IPR051617">
    <property type="entry name" value="UNC-93-like_regulator"/>
</dbReference>
<feature type="region of interest" description="Disordered" evidence="5">
    <location>
        <begin position="1"/>
        <end position="27"/>
    </location>
</feature>